<dbReference type="InterPro" id="IPR055370">
    <property type="entry name" value="Lsr2_DNA-bd"/>
</dbReference>
<dbReference type="Pfam" id="PF23359">
    <property type="entry name" value="Lsr2_DNA-bd"/>
    <property type="match status" value="1"/>
</dbReference>
<protein>
    <submittedName>
        <fullName evidence="5">Lsr2 family protein</fullName>
    </submittedName>
</protein>
<keyword evidence="1" id="KW-0238">DNA-binding</keyword>
<organism evidence="5 6">
    <name type="scientific">Microbacterium hatanonis</name>
    <dbReference type="NCBI Taxonomy" id="404366"/>
    <lineage>
        <taxon>Bacteria</taxon>
        <taxon>Bacillati</taxon>
        <taxon>Actinomycetota</taxon>
        <taxon>Actinomycetes</taxon>
        <taxon>Micrococcales</taxon>
        <taxon>Microbacteriaceae</taxon>
        <taxon>Microbacterium</taxon>
    </lineage>
</organism>
<feature type="domain" description="Lsr2 DNA-binding" evidence="4">
    <location>
        <begin position="79"/>
        <end position="112"/>
    </location>
</feature>
<dbReference type="Pfam" id="PF11774">
    <property type="entry name" value="Lsr2"/>
    <property type="match status" value="1"/>
</dbReference>
<dbReference type="GO" id="GO:0016746">
    <property type="term" value="F:acyltransferase activity"/>
    <property type="evidence" value="ECO:0007669"/>
    <property type="project" value="InterPro"/>
</dbReference>
<feature type="compositionally biased region" description="Low complexity" evidence="2">
    <location>
        <begin position="64"/>
        <end position="77"/>
    </location>
</feature>
<evidence type="ECO:0000259" key="3">
    <source>
        <dbReference type="Pfam" id="PF11774"/>
    </source>
</evidence>
<evidence type="ECO:0000313" key="6">
    <source>
        <dbReference type="Proteomes" id="UP000321034"/>
    </source>
</evidence>
<proteinExistence type="predicted"/>
<accession>A0A5C8I2C8</accession>
<dbReference type="RefSeq" id="WP_147893102.1">
    <property type="nucleotide sequence ID" value="NZ_BAAANR010000001.1"/>
</dbReference>
<keyword evidence="6" id="KW-1185">Reference proteome</keyword>
<dbReference type="Gene3D" id="4.10.320.10">
    <property type="entry name" value="E3-binding domain"/>
    <property type="match status" value="1"/>
</dbReference>
<dbReference type="GO" id="GO:0003677">
    <property type="term" value="F:DNA binding"/>
    <property type="evidence" value="ECO:0007669"/>
    <property type="project" value="UniProtKB-KW"/>
</dbReference>
<evidence type="ECO:0000256" key="1">
    <source>
        <dbReference type="ARBA" id="ARBA00023125"/>
    </source>
</evidence>
<dbReference type="InterPro" id="IPR024412">
    <property type="entry name" value="Lsr2_dim_dom"/>
</dbReference>
<feature type="domain" description="Lsr2 dimerization" evidence="3">
    <location>
        <begin position="1"/>
        <end position="61"/>
    </location>
</feature>
<gene>
    <name evidence="5" type="ORF">FVP77_02520</name>
</gene>
<reference evidence="5 6" key="1">
    <citation type="submission" date="2019-08" db="EMBL/GenBank/DDBJ databases">
        <authorList>
            <person name="Dong K."/>
        </authorList>
    </citation>
    <scope>NUCLEOTIDE SEQUENCE [LARGE SCALE GENOMIC DNA]</scope>
    <source>
        <strain evidence="5 6">JCM14558</strain>
    </source>
</reference>
<feature type="region of interest" description="Disordered" evidence="2">
    <location>
        <begin position="61"/>
        <end position="87"/>
    </location>
</feature>
<evidence type="ECO:0000259" key="4">
    <source>
        <dbReference type="Pfam" id="PF23359"/>
    </source>
</evidence>
<dbReference type="Gene3D" id="3.30.60.230">
    <property type="entry name" value="Lsr2, dimerization domain"/>
    <property type="match status" value="1"/>
</dbReference>
<evidence type="ECO:0000256" key="2">
    <source>
        <dbReference type="SAM" id="MobiDB-lite"/>
    </source>
</evidence>
<dbReference type="InterPro" id="IPR042261">
    <property type="entry name" value="Lsr2-like_dimerization"/>
</dbReference>
<name>A0A5C8I2C8_9MICO</name>
<dbReference type="EMBL" id="VRSV01000001">
    <property type="protein sequence ID" value="TXK12371.1"/>
    <property type="molecule type" value="Genomic_DNA"/>
</dbReference>
<dbReference type="OrthoDB" id="4113332at2"/>
<comment type="caution">
    <text evidence="5">The sequence shown here is derived from an EMBL/GenBank/DDBJ whole genome shotgun (WGS) entry which is preliminary data.</text>
</comment>
<sequence>MARKQITQLIDDLDGQTLEDGGETVLFSLDGRPYEIDLSAEHAAELRDALKPYIDAGRSVGAATRTVTSRSRSTRQQSGRDLGAVRQWARENGHDISERGRIPASILDAYDASR</sequence>
<dbReference type="Proteomes" id="UP000321034">
    <property type="component" value="Unassembled WGS sequence"/>
</dbReference>
<dbReference type="AlphaFoldDB" id="A0A5C8I2C8"/>
<evidence type="ECO:0000313" key="5">
    <source>
        <dbReference type="EMBL" id="TXK12371.1"/>
    </source>
</evidence>
<dbReference type="InterPro" id="IPR036625">
    <property type="entry name" value="E3-bd_dom_sf"/>
</dbReference>